<feature type="region of interest" description="Disordered" evidence="1">
    <location>
        <begin position="41"/>
        <end position="76"/>
    </location>
</feature>
<feature type="compositionally biased region" description="Polar residues" evidence="1">
    <location>
        <begin position="41"/>
        <end position="58"/>
    </location>
</feature>
<evidence type="ECO:0000313" key="2">
    <source>
        <dbReference type="EMBL" id="KAK2162365.1"/>
    </source>
</evidence>
<protein>
    <submittedName>
        <fullName evidence="2">Uncharacterized protein</fullName>
    </submittedName>
</protein>
<name>A0AAD9K0W9_9ANNE</name>
<organism evidence="2 3">
    <name type="scientific">Paralvinella palmiformis</name>
    <dbReference type="NCBI Taxonomy" id="53620"/>
    <lineage>
        <taxon>Eukaryota</taxon>
        <taxon>Metazoa</taxon>
        <taxon>Spiralia</taxon>
        <taxon>Lophotrochozoa</taxon>
        <taxon>Annelida</taxon>
        <taxon>Polychaeta</taxon>
        <taxon>Sedentaria</taxon>
        <taxon>Canalipalpata</taxon>
        <taxon>Terebellida</taxon>
        <taxon>Terebelliformia</taxon>
        <taxon>Alvinellidae</taxon>
        <taxon>Paralvinella</taxon>
    </lineage>
</organism>
<evidence type="ECO:0000256" key="1">
    <source>
        <dbReference type="SAM" id="MobiDB-lite"/>
    </source>
</evidence>
<dbReference type="AlphaFoldDB" id="A0AAD9K0W9"/>
<evidence type="ECO:0000313" key="3">
    <source>
        <dbReference type="Proteomes" id="UP001208570"/>
    </source>
</evidence>
<dbReference type="Proteomes" id="UP001208570">
    <property type="component" value="Unassembled WGS sequence"/>
</dbReference>
<keyword evidence="3" id="KW-1185">Reference proteome</keyword>
<reference evidence="2" key="1">
    <citation type="journal article" date="2023" name="Mol. Biol. Evol.">
        <title>Third-Generation Sequencing Reveals the Adaptive Role of the Epigenome in Three Deep-Sea Polychaetes.</title>
        <authorList>
            <person name="Perez M."/>
            <person name="Aroh O."/>
            <person name="Sun Y."/>
            <person name="Lan Y."/>
            <person name="Juniper S.K."/>
            <person name="Young C.R."/>
            <person name="Angers B."/>
            <person name="Qian P.Y."/>
        </authorList>
    </citation>
    <scope>NUCLEOTIDE SEQUENCE</scope>
    <source>
        <strain evidence="2">P08H-3</strain>
    </source>
</reference>
<proteinExistence type="predicted"/>
<comment type="caution">
    <text evidence="2">The sequence shown here is derived from an EMBL/GenBank/DDBJ whole genome shotgun (WGS) entry which is preliminary data.</text>
</comment>
<accession>A0AAD9K0W9</accession>
<sequence>MSMLIINLSGNSVPLYIRACFYAYLLLNITEMKFAQYESLQGRNSAETRVPPGQQSVCSDADTAAGCDDDDDEPKSHSLSVFEIFRTHRGRMPSGQ</sequence>
<dbReference type="EMBL" id="JAODUP010000100">
    <property type="protein sequence ID" value="KAK2162365.1"/>
    <property type="molecule type" value="Genomic_DNA"/>
</dbReference>
<gene>
    <name evidence="2" type="ORF">LSH36_100g12060</name>
</gene>